<dbReference type="Pfam" id="PF00589">
    <property type="entry name" value="Phage_integrase"/>
    <property type="match status" value="1"/>
</dbReference>
<accession>A0ABP9CCI7</accession>
<dbReference type="Proteomes" id="UP001500928">
    <property type="component" value="Unassembled WGS sequence"/>
</dbReference>
<name>A0ABP9CCI7_9PSEU</name>
<feature type="compositionally biased region" description="Basic and acidic residues" evidence="2">
    <location>
        <begin position="316"/>
        <end position="328"/>
    </location>
</feature>
<dbReference type="RefSeq" id="WP_345423046.1">
    <property type="nucleotide sequence ID" value="NZ_BAABHO010000061.1"/>
</dbReference>
<evidence type="ECO:0000256" key="2">
    <source>
        <dbReference type="SAM" id="MobiDB-lite"/>
    </source>
</evidence>
<keyword evidence="1" id="KW-0233">DNA recombination</keyword>
<evidence type="ECO:0000256" key="1">
    <source>
        <dbReference type="ARBA" id="ARBA00023172"/>
    </source>
</evidence>
<keyword evidence="5" id="KW-1185">Reference proteome</keyword>
<dbReference type="InterPro" id="IPR050090">
    <property type="entry name" value="Tyrosine_recombinase_XerCD"/>
</dbReference>
<proteinExistence type="predicted"/>
<dbReference type="Gene3D" id="1.10.443.10">
    <property type="entry name" value="Intergrase catalytic core"/>
    <property type="match status" value="1"/>
</dbReference>
<dbReference type="PANTHER" id="PTHR30349:SF64">
    <property type="entry name" value="PROPHAGE INTEGRASE INTD-RELATED"/>
    <property type="match status" value="1"/>
</dbReference>
<evidence type="ECO:0000313" key="4">
    <source>
        <dbReference type="EMBL" id="GAA4808362.1"/>
    </source>
</evidence>
<dbReference type="PROSITE" id="PS51898">
    <property type="entry name" value="TYR_RECOMBINASE"/>
    <property type="match status" value="1"/>
</dbReference>
<evidence type="ECO:0000313" key="5">
    <source>
        <dbReference type="Proteomes" id="UP001500928"/>
    </source>
</evidence>
<feature type="domain" description="Tyr recombinase" evidence="3">
    <location>
        <begin position="233"/>
        <end position="455"/>
    </location>
</feature>
<protein>
    <submittedName>
        <fullName evidence="4">Tyrosine-type recombinase/integrase</fullName>
    </submittedName>
</protein>
<comment type="caution">
    <text evidence="4">The sequence shown here is derived from an EMBL/GenBank/DDBJ whole genome shotgun (WGS) entry which is preliminary data.</text>
</comment>
<gene>
    <name evidence="4" type="ORF">GCM10023200_52680</name>
</gene>
<evidence type="ECO:0000259" key="3">
    <source>
        <dbReference type="PROSITE" id="PS51898"/>
    </source>
</evidence>
<dbReference type="EMBL" id="BAABHO010000061">
    <property type="protein sequence ID" value="GAA4808362.1"/>
    <property type="molecule type" value="Genomic_DNA"/>
</dbReference>
<dbReference type="InterPro" id="IPR011010">
    <property type="entry name" value="DNA_brk_join_enz"/>
</dbReference>
<dbReference type="InterPro" id="IPR013762">
    <property type="entry name" value="Integrase-like_cat_sf"/>
</dbReference>
<dbReference type="InterPro" id="IPR002104">
    <property type="entry name" value="Integrase_catalytic"/>
</dbReference>
<dbReference type="SUPFAM" id="SSF56349">
    <property type="entry name" value="DNA breaking-rejoining enzymes"/>
    <property type="match status" value="1"/>
</dbReference>
<feature type="region of interest" description="Disordered" evidence="2">
    <location>
        <begin position="316"/>
        <end position="335"/>
    </location>
</feature>
<reference evidence="5" key="1">
    <citation type="journal article" date="2019" name="Int. J. Syst. Evol. Microbiol.">
        <title>The Global Catalogue of Microorganisms (GCM) 10K type strain sequencing project: providing services to taxonomists for standard genome sequencing and annotation.</title>
        <authorList>
            <consortium name="The Broad Institute Genomics Platform"/>
            <consortium name="The Broad Institute Genome Sequencing Center for Infectious Disease"/>
            <person name="Wu L."/>
            <person name="Ma J."/>
        </authorList>
    </citation>
    <scope>NUCLEOTIDE SEQUENCE [LARGE SCALE GENOMIC DNA]</scope>
    <source>
        <strain evidence="5">JCM 17979</strain>
    </source>
</reference>
<organism evidence="4 5">
    <name type="scientific">Actinomycetospora chlora</name>
    <dbReference type="NCBI Taxonomy" id="663608"/>
    <lineage>
        <taxon>Bacteria</taxon>
        <taxon>Bacillati</taxon>
        <taxon>Actinomycetota</taxon>
        <taxon>Actinomycetes</taxon>
        <taxon>Pseudonocardiales</taxon>
        <taxon>Pseudonocardiaceae</taxon>
        <taxon>Actinomycetospora</taxon>
    </lineage>
</organism>
<dbReference type="PANTHER" id="PTHR30349">
    <property type="entry name" value="PHAGE INTEGRASE-RELATED"/>
    <property type="match status" value="1"/>
</dbReference>
<sequence length="463" mass="50563">MSDECTFQVQFWKLTKRTGRSRPWGVRWRTAGREHSEWYATKALAESFRSELVRAGRAGEAFDVATGLPPSLTRKRGVGSFLELAVAYVDHIWPTAPPNSRRAAVVNLAAITPKFVRPLEHGPDETDLQRLASTHLLPPPRRDEALSTEDRAVVSWLRRASRPATDLGDSLAVGALLHDLGTAADGRAVTSSTHDKRRAVLHRVAGYAVDTGVLAANPVTGRRTGTAQVAGGVDPRVVVNPAQARQLLAAVTYVSGHRRTERDRGWRLRAFFACLYYAGLRPGEAQQLRDTDAKLPAAGWGELVLSGSLTGVSGEHYNDGLRDPDARPLKRRRREAVRRVPAPPALVAILREHLDRYGVAPDGRLFPALTTGGRVRESVYTRTWKQAREIGLSPAQAASPLAARPYDLRHAALSSWLNAGVPPTEVAERAGHSVKVLLSVYAACLDGERAAYNARIQDLLGEE</sequence>